<evidence type="ECO:0000256" key="7">
    <source>
        <dbReference type="ARBA" id="ARBA00023004"/>
    </source>
</evidence>
<comment type="function">
    <text evidence="10">Leghemoglobin that reversibly binds oxygen O(2) through a pentacoordinated heme iron. In root nodules, facilitates the diffusion of oxygen to the bacteroids while preventing the bacterial nitrogenase from being inactivated by buffering dioxygen, nitric oxide and carbon monoxide, and promoting the formation of reactive oxygen species (ROS, e.g. H(2)O(2)). This role is essential for symbiotic nitrogen fixation (SNF).</text>
</comment>
<organism evidence="12">
    <name type="scientific">Ononis spinosa</name>
    <name type="common">Spiny restharrow</name>
    <name type="synonym">Ononis campestris</name>
    <dbReference type="NCBI Taxonomy" id="58890"/>
    <lineage>
        <taxon>Eukaryota</taxon>
        <taxon>Viridiplantae</taxon>
        <taxon>Streptophyta</taxon>
        <taxon>Embryophyta</taxon>
        <taxon>Tracheophyta</taxon>
        <taxon>Spermatophyta</taxon>
        <taxon>Magnoliopsida</taxon>
        <taxon>eudicotyledons</taxon>
        <taxon>Gunneridae</taxon>
        <taxon>Pentapetalae</taxon>
        <taxon>rosids</taxon>
        <taxon>fabids</taxon>
        <taxon>Fabales</taxon>
        <taxon>Fabaceae</taxon>
        <taxon>Papilionoideae</taxon>
        <taxon>50 kb inversion clade</taxon>
        <taxon>NPAAA clade</taxon>
        <taxon>Hologalegina</taxon>
        <taxon>IRL clade</taxon>
        <taxon>Trifolieae</taxon>
        <taxon>Ononis</taxon>
    </lineage>
</organism>
<dbReference type="GO" id="GO:0019825">
    <property type="term" value="F:oxygen binding"/>
    <property type="evidence" value="ECO:0007669"/>
    <property type="project" value="InterPro"/>
</dbReference>
<dbReference type="InterPro" id="IPR001032">
    <property type="entry name" value="Leghaemoglobin-like"/>
</dbReference>
<keyword evidence="9" id="KW-0535">Nitrogen fixation</keyword>
<dbReference type="GO" id="GO:0046872">
    <property type="term" value="F:metal ion binding"/>
    <property type="evidence" value="ECO:0007669"/>
    <property type="project" value="UniProtKB-KW"/>
</dbReference>
<evidence type="ECO:0000256" key="4">
    <source>
        <dbReference type="ARBA" id="ARBA00022617"/>
    </source>
</evidence>
<name>A0A411AFG6_ONOSP</name>
<evidence type="ECO:0000256" key="1">
    <source>
        <dbReference type="ARBA" id="ARBA00007609"/>
    </source>
</evidence>
<evidence type="ECO:0000256" key="2">
    <source>
        <dbReference type="ARBA" id="ARBA00022448"/>
    </source>
</evidence>
<keyword evidence="3" id="KW-0597">Phosphoprotein</keyword>
<proteinExistence type="evidence at transcript level"/>
<dbReference type="AlphaFoldDB" id="A0A411AFG6"/>
<evidence type="ECO:0000256" key="8">
    <source>
        <dbReference type="ARBA" id="ARBA00023074"/>
    </source>
</evidence>
<gene>
    <name evidence="12" type="primary">Lb5</name>
</gene>
<evidence type="ECO:0000256" key="5">
    <source>
        <dbReference type="ARBA" id="ARBA00022621"/>
    </source>
</evidence>
<dbReference type="PROSITE" id="PS01033">
    <property type="entry name" value="GLOBIN"/>
    <property type="match status" value="1"/>
</dbReference>
<dbReference type="GO" id="GO:0020037">
    <property type="term" value="F:heme binding"/>
    <property type="evidence" value="ECO:0007669"/>
    <property type="project" value="InterPro"/>
</dbReference>
<evidence type="ECO:0000313" key="12">
    <source>
        <dbReference type="EMBL" id="QAX32761.1"/>
    </source>
</evidence>
<evidence type="ECO:0000259" key="11">
    <source>
        <dbReference type="PROSITE" id="PS01033"/>
    </source>
</evidence>
<dbReference type="EMBL" id="MH204612">
    <property type="protein sequence ID" value="QAX32761.1"/>
    <property type="molecule type" value="mRNA"/>
</dbReference>
<accession>A0A411AFG6</accession>
<comment type="similarity">
    <text evidence="1">Belongs to the plant globin family.</text>
</comment>
<evidence type="ECO:0000256" key="9">
    <source>
        <dbReference type="ARBA" id="ARBA00023231"/>
    </source>
</evidence>
<evidence type="ECO:0000256" key="3">
    <source>
        <dbReference type="ARBA" id="ARBA00022553"/>
    </source>
</evidence>
<dbReference type="InterPro" id="IPR012292">
    <property type="entry name" value="Globin/Proto"/>
</dbReference>
<dbReference type="Pfam" id="PF00042">
    <property type="entry name" value="Globin"/>
    <property type="match status" value="1"/>
</dbReference>
<keyword evidence="6" id="KW-0479">Metal-binding</keyword>
<keyword evidence="4" id="KW-0349">Heme</keyword>
<evidence type="ECO:0000256" key="10">
    <source>
        <dbReference type="ARBA" id="ARBA00045825"/>
    </source>
</evidence>
<dbReference type="SUPFAM" id="SSF46458">
    <property type="entry name" value="Globin-like"/>
    <property type="match status" value="1"/>
</dbReference>
<dbReference type="PANTHER" id="PTHR22924:SF92">
    <property type="entry name" value="NON-SYMBIOTIC HEMOGLOBIN 2"/>
    <property type="match status" value="1"/>
</dbReference>
<keyword evidence="7" id="KW-0408">Iron</keyword>
<dbReference type="PRINTS" id="PR00188">
    <property type="entry name" value="PLANTGLOBIN"/>
</dbReference>
<dbReference type="InterPro" id="IPR000971">
    <property type="entry name" value="Globin"/>
</dbReference>
<dbReference type="InterPro" id="IPR009050">
    <property type="entry name" value="Globin-like_sf"/>
</dbReference>
<feature type="domain" description="Globin" evidence="11">
    <location>
        <begin position="1"/>
        <end position="110"/>
    </location>
</feature>
<keyword evidence="5" id="KW-0561">Oxygen transport</keyword>
<keyword evidence="8" id="KW-0944">Nitration</keyword>
<sequence>MFSFLKNFDGIPHNNSTLEAHAELIFEMTRDSAVQLRQKGKVDVADDVTLEYLGSVHVQKGVIDLHFKVFKEAMLSTIKKAVEEKWSEELGCAWAIAYDELAAAIKKAMGW</sequence>
<evidence type="ECO:0000256" key="6">
    <source>
        <dbReference type="ARBA" id="ARBA00022723"/>
    </source>
</evidence>
<keyword evidence="2" id="KW-0813">Transport</keyword>
<dbReference type="GO" id="GO:0005344">
    <property type="term" value="F:oxygen carrier activity"/>
    <property type="evidence" value="ECO:0007669"/>
    <property type="project" value="UniProtKB-KW"/>
</dbReference>
<reference evidence="12" key="1">
    <citation type="submission" date="2018-04" db="EMBL/GenBank/DDBJ databases">
        <title>The nodule transcriptome of six IRLC legumes reveals different diversification patterns of leghemoglobin and glycine-rich-protein (GRP) families.</title>
        <authorList>
            <person name="Montiel J."/>
            <person name="Fonseca-Garcia C."/>
            <person name="Kereszt A."/>
            <person name="Kondorosi E."/>
        </authorList>
    </citation>
    <scope>NUCLEOTIDE SEQUENCE</scope>
</reference>
<dbReference type="PANTHER" id="PTHR22924">
    <property type="entry name" value="LEGHEMOGLOBIN-RELATED"/>
    <property type="match status" value="1"/>
</dbReference>
<dbReference type="Gene3D" id="1.10.490.10">
    <property type="entry name" value="Globins"/>
    <property type="match status" value="1"/>
</dbReference>
<protein>
    <submittedName>
        <fullName evidence="12">Leghemoglobin</fullName>
    </submittedName>
</protein>